<keyword evidence="5" id="KW-0472">Membrane</keyword>
<comment type="similarity">
    <text evidence="3">Belongs to the INP1 family.</text>
</comment>
<proteinExistence type="inferred from homology"/>
<comment type="function">
    <text evidence="1">Required for peroxisome inheritance.</text>
</comment>
<dbReference type="Proteomes" id="UP001447188">
    <property type="component" value="Unassembled WGS sequence"/>
</dbReference>
<evidence type="ECO:0000256" key="5">
    <source>
        <dbReference type="ARBA" id="ARBA00023136"/>
    </source>
</evidence>
<feature type="region of interest" description="Disordered" evidence="6">
    <location>
        <begin position="1"/>
        <end position="39"/>
    </location>
</feature>
<evidence type="ECO:0000256" key="2">
    <source>
        <dbReference type="ARBA" id="ARBA00004421"/>
    </source>
</evidence>
<sequence length="507" mass="54967">MTGPRRVASVPVRLAGSPMRPSSPWPSPSPSASTEYGSSGGSVQNNIDLLFAHSSARIVSFSSASGLGGQLLPWTSPTERSIASGSIRIYKTIPHDIAFLQSGSALRPILSRSQCWNVDGRGIFCLQIRPGNFWRLEILEPEDGEPVKAIEFRSVLVKTLAYEITVCPFLRTGESCVREAEVLGVLQPSKVWRRPSRTASVDLRVAKELPMVDERKSVVEEPEQEVEVFGLELTPKPIELEEGKSVDPINIPPEDVSPKDQTFPSSVDFAEWQGFVTPKSFGVSRSCAAPPKLTDENAFSTLSTPSSCISTPCPSPTKIPTTWHTPSQSQAIAIVKRRDRSSSIASVETESTAYTTPSQGSLTPSTASTPTLWSGSDYQSEDNWSELTTPPRAPPQRIFEPISTTTKPRLTRSASSIMLSSAAGIANVVVIRPSSYIASLMFSIAAKIATRAVTGAAYSLSERMYSTDLAISGLDDDAEFECEDDYGVCLRPGKVDGWEKMDPWGVE</sequence>
<reference evidence="7 8" key="1">
    <citation type="submission" date="2024-02" db="EMBL/GenBank/DDBJ databases">
        <title>Discinaceae phylogenomics.</title>
        <authorList>
            <person name="Dirks A.C."/>
            <person name="James T.Y."/>
        </authorList>
    </citation>
    <scope>NUCLEOTIDE SEQUENCE [LARGE SCALE GENOMIC DNA]</scope>
    <source>
        <strain evidence="7 8">ACD0624</strain>
    </source>
</reference>
<protein>
    <recommendedName>
        <fullName evidence="4">Inheritance of peroxisomes protein 1</fullName>
    </recommendedName>
</protein>
<comment type="caution">
    <text evidence="7">The sequence shown here is derived from an EMBL/GenBank/DDBJ whole genome shotgun (WGS) entry which is preliminary data.</text>
</comment>
<name>A0ABR3GF75_9PEZI</name>
<organism evidence="7 8">
    <name type="scientific">Discina gigas</name>
    <dbReference type="NCBI Taxonomy" id="1032678"/>
    <lineage>
        <taxon>Eukaryota</taxon>
        <taxon>Fungi</taxon>
        <taxon>Dikarya</taxon>
        <taxon>Ascomycota</taxon>
        <taxon>Pezizomycotina</taxon>
        <taxon>Pezizomycetes</taxon>
        <taxon>Pezizales</taxon>
        <taxon>Discinaceae</taxon>
        <taxon>Discina</taxon>
    </lineage>
</organism>
<evidence type="ECO:0000313" key="8">
    <source>
        <dbReference type="Proteomes" id="UP001447188"/>
    </source>
</evidence>
<feature type="region of interest" description="Disordered" evidence="6">
    <location>
        <begin position="336"/>
        <end position="399"/>
    </location>
</feature>
<evidence type="ECO:0000256" key="1">
    <source>
        <dbReference type="ARBA" id="ARBA00003594"/>
    </source>
</evidence>
<feature type="compositionally biased region" description="Polar residues" evidence="6">
    <location>
        <begin position="342"/>
        <end position="360"/>
    </location>
</feature>
<evidence type="ECO:0000256" key="4">
    <source>
        <dbReference type="ARBA" id="ARBA00021397"/>
    </source>
</evidence>
<comment type="subcellular location">
    <subcellularLocation>
        <location evidence="2">Peroxisome membrane</location>
        <topology evidence="2">Peripheral membrane protein</topology>
    </subcellularLocation>
</comment>
<evidence type="ECO:0000256" key="3">
    <source>
        <dbReference type="ARBA" id="ARBA00010707"/>
    </source>
</evidence>
<keyword evidence="8" id="KW-1185">Reference proteome</keyword>
<dbReference type="EMBL" id="JBBBZM010000090">
    <property type="protein sequence ID" value="KAL0634580.1"/>
    <property type="molecule type" value="Genomic_DNA"/>
</dbReference>
<feature type="compositionally biased region" description="Low complexity" evidence="6">
    <location>
        <begin position="361"/>
        <end position="374"/>
    </location>
</feature>
<gene>
    <name evidence="7" type="ORF">Q9L58_006467</name>
</gene>
<dbReference type="InterPro" id="IPR024758">
    <property type="entry name" value="Inp1"/>
</dbReference>
<accession>A0ABR3GF75</accession>
<dbReference type="Pfam" id="PF12634">
    <property type="entry name" value="Inp1"/>
    <property type="match status" value="1"/>
</dbReference>
<evidence type="ECO:0000313" key="7">
    <source>
        <dbReference type="EMBL" id="KAL0634580.1"/>
    </source>
</evidence>
<evidence type="ECO:0000256" key="6">
    <source>
        <dbReference type="SAM" id="MobiDB-lite"/>
    </source>
</evidence>